<evidence type="ECO:0000259" key="8">
    <source>
        <dbReference type="PROSITE" id="PS50048"/>
    </source>
</evidence>
<dbReference type="GO" id="GO:0003677">
    <property type="term" value="F:DNA binding"/>
    <property type="evidence" value="ECO:0007669"/>
    <property type="project" value="UniProtKB-KW"/>
</dbReference>
<comment type="caution">
    <text evidence="9">The sequence shown here is derived from an EMBL/GenBank/DDBJ whole genome shotgun (WGS) entry which is preliminary data.</text>
</comment>
<dbReference type="Pfam" id="PF00172">
    <property type="entry name" value="Zn_clus"/>
    <property type="match status" value="1"/>
</dbReference>
<evidence type="ECO:0000313" key="9">
    <source>
        <dbReference type="EMBL" id="OAX81042.1"/>
    </source>
</evidence>
<feature type="region of interest" description="Disordered" evidence="7">
    <location>
        <begin position="113"/>
        <end position="133"/>
    </location>
</feature>
<keyword evidence="3" id="KW-0805">Transcription regulation</keyword>
<sequence>MASSRRKACSSCIKAKRRCDLRVPRCRRCSVRGFECDYGTRTVQQDQSGSACPFTNDELLFDYSPLGGPVPPDPPALNRTDELLIGLGPLHPNGVETYQESLEIPSTLADNDLHADLPPVSTSESNHQADGIPSGESLDASVFQLYIQEMKKWLQQWVAKGSNPFIHPQLYYDNFPSEIQDAYSCCSIYSTKNSKNQRAVRRIIEHKVAILLSIHRQPPPRQQQQQFPPKLSLSQHLSRAQCLLIYQIIRLFDGDIRQQALAEHDAPILAAWIQEMWDSLMQSGLDVYHSDSSNPSSSSSSSASSGQPQMQRDPLPHVSSLATTHWKEWVMAESVRRTLITAHGIAGVYDTMKLGIAVCPGGESFIASAAVWGAPSAYRWAKAWREREQRYLISTDSLPLLVGQARASDVDEFGKVLLMLLHSRETVERWITETGDGEGWDGLMLDI</sequence>
<dbReference type="InterPro" id="IPR001138">
    <property type="entry name" value="Zn2Cys6_DnaBD"/>
</dbReference>
<evidence type="ECO:0000256" key="3">
    <source>
        <dbReference type="ARBA" id="ARBA00023015"/>
    </source>
</evidence>
<keyword evidence="2" id="KW-0862">Zinc</keyword>
<keyword evidence="5" id="KW-0804">Transcription</keyword>
<proteinExistence type="predicted"/>
<feature type="region of interest" description="Disordered" evidence="7">
    <location>
        <begin position="288"/>
        <end position="315"/>
    </location>
</feature>
<dbReference type="EMBL" id="LGUA01000560">
    <property type="protein sequence ID" value="OAX81042.1"/>
    <property type="molecule type" value="Genomic_DNA"/>
</dbReference>
<accession>A0A1B7NW87</accession>
<evidence type="ECO:0000313" key="10">
    <source>
        <dbReference type="Proteomes" id="UP000091918"/>
    </source>
</evidence>
<keyword evidence="1" id="KW-0479">Metal-binding</keyword>
<dbReference type="PANTHER" id="PTHR47660">
    <property type="entry name" value="TRANSCRIPTION FACTOR WITH C2H2 AND ZN(2)-CYS(6) DNA BINDING DOMAIN (EUROFUNG)-RELATED-RELATED"/>
    <property type="match status" value="1"/>
</dbReference>
<evidence type="ECO:0000256" key="4">
    <source>
        <dbReference type="ARBA" id="ARBA00023125"/>
    </source>
</evidence>
<evidence type="ECO:0000256" key="2">
    <source>
        <dbReference type="ARBA" id="ARBA00022833"/>
    </source>
</evidence>
<feature type="compositionally biased region" description="Low complexity" evidence="7">
    <location>
        <begin position="290"/>
        <end position="305"/>
    </location>
</feature>
<dbReference type="CDD" id="cd00067">
    <property type="entry name" value="GAL4"/>
    <property type="match status" value="1"/>
</dbReference>
<dbReference type="AlphaFoldDB" id="A0A1B7NW87"/>
<protein>
    <recommendedName>
        <fullName evidence="8">Zn(2)-C6 fungal-type domain-containing protein</fullName>
    </recommendedName>
</protein>
<dbReference type="OrthoDB" id="4216928at2759"/>
<dbReference type="PANTHER" id="PTHR47660:SF3">
    <property type="entry name" value="FINGER DOMAIN PROTEIN, PUTATIVE (AFU_ORTHOLOGUE AFUA_4G03310)-RELATED"/>
    <property type="match status" value="1"/>
</dbReference>
<keyword evidence="4" id="KW-0238">DNA-binding</keyword>
<dbReference type="InterPro" id="IPR036864">
    <property type="entry name" value="Zn2-C6_fun-type_DNA-bd_sf"/>
</dbReference>
<dbReference type="Gene3D" id="4.10.240.10">
    <property type="entry name" value="Zn(2)-C6 fungal-type DNA-binding domain"/>
    <property type="match status" value="1"/>
</dbReference>
<dbReference type="GO" id="GO:0000981">
    <property type="term" value="F:DNA-binding transcription factor activity, RNA polymerase II-specific"/>
    <property type="evidence" value="ECO:0007669"/>
    <property type="project" value="InterPro"/>
</dbReference>
<keyword evidence="6" id="KW-0539">Nucleus</keyword>
<evidence type="ECO:0000256" key="5">
    <source>
        <dbReference type="ARBA" id="ARBA00023163"/>
    </source>
</evidence>
<evidence type="ECO:0000256" key="7">
    <source>
        <dbReference type="SAM" id="MobiDB-lite"/>
    </source>
</evidence>
<keyword evidence="10" id="KW-1185">Reference proteome</keyword>
<dbReference type="Proteomes" id="UP000091918">
    <property type="component" value="Unassembled WGS sequence"/>
</dbReference>
<evidence type="ECO:0000256" key="6">
    <source>
        <dbReference type="ARBA" id="ARBA00023242"/>
    </source>
</evidence>
<feature type="domain" description="Zn(2)-C6 fungal-type" evidence="8">
    <location>
        <begin position="8"/>
        <end position="38"/>
    </location>
</feature>
<gene>
    <name evidence="9" type="ORF">ACJ72_04618</name>
</gene>
<dbReference type="GO" id="GO:0008270">
    <property type="term" value="F:zinc ion binding"/>
    <property type="evidence" value="ECO:0007669"/>
    <property type="project" value="InterPro"/>
</dbReference>
<dbReference type="SUPFAM" id="SSF57701">
    <property type="entry name" value="Zn2/Cys6 DNA-binding domain"/>
    <property type="match status" value="1"/>
</dbReference>
<evidence type="ECO:0000256" key="1">
    <source>
        <dbReference type="ARBA" id="ARBA00022723"/>
    </source>
</evidence>
<organism evidence="9 10">
    <name type="scientific">Emergomyces africanus</name>
    <dbReference type="NCBI Taxonomy" id="1955775"/>
    <lineage>
        <taxon>Eukaryota</taxon>
        <taxon>Fungi</taxon>
        <taxon>Dikarya</taxon>
        <taxon>Ascomycota</taxon>
        <taxon>Pezizomycotina</taxon>
        <taxon>Eurotiomycetes</taxon>
        <taxon>Eurotiomycetidae</taxon>
        <taxon>Onygenales</taxon>
        <taxon>Ajellomycetaceae</taxon>
        <taxon>Emergomyces</taxon>
    </lineage>
</organism>
<dbReference type="PROSITE" id="PS50048">
    <property type="entry name" value="ZN2_CY6_FUNGAL_2"/>
    <property type="match status" value="1"/>
</dbReference>
<name>A0A1B7NW87_9EURO</name>
<reference evidence="9 10" key="1">
    <citation type="submission" date="2015-07" db="EMBL/GenBank/DDBJ databases">
        <title>Emmonsia species relationships and genome sequence.</title>
        <authorList>
            <person name="Cuomo C.A."/>
            <person name="Schwartz I.S."/>
            <person name="Kenyon C."/>
            <person name="de Hoog G.S."/>
            <person name="Govender N.P."/>
            <person name="Botha A."/>
            <person name="Moreno L."/>
            <person name="de Vries M."/>
            <person name="Munoz J.F."/>
            <person name="Stielow J.B."/>
        </authorList>
    </citation>
    <scope>NUCLEOTIDE SEQUENCE [LARGE SCALE GENOMIC DNA]</scope>
    <source>
        <strain evidence="9 10">CBS 136260</strain>
    </source>
</reference>
<dbReference type="STRING" id="1658172.A0A1B7NW87"/>
<dbReference type="SMART" id="SM00066">
    <property type="entry name" value="GAL4"/>
    <property type="match status" value="1"/>
</dbReference>